<name>A0A1Y1S8Y1_9MICR</name>
<dbReference type="EMBL" id="LWDP01000006">
    <property type="protein sequence ID" value="ORD94914.1"/>
    <property type="molecule type" value="Genomic_DNA"/>
</dbReference>
<dbReference type="Proteomes" id="UP000192639">
    <property type="component" value="Unassembled WGS sequence"/>
</dbReference>
<keyword evidence="1" id="KW-1133">Transmembrane helix</keyword>
<dbReference type="VEuPathDB" id="MicrosporidiaDB:ECANGB1_1912"/>
<reference evidence="2 3" key="1">
    <citation type="journal article" date="2017" name="Environ. Microbiol.">
        <title>Decay of the glycolytic pathway and adaptation to intranuclear parasitism within Enterocytozoonidae microsporidia.</title>
        <authorList>
            <person name="Wiredu Boakye D."/>
            <person name="Jaroenlak P."/>
            <person name="Prachumwat A."/>
            <person name="Williams T.A."/>
            <person name="Bateman K.S."/>
            <person name="Itsathitphaisarn O."/>
            <person name="Sritunyalucksana K."/>
            <person name="Paszkiewicz K.H."/>
            <person name="Moore K.A."/>
            <person name="Stentiford G.D."/>
            <person name="Williams B.A."/>
        </authorList>
    </citation>
    <scope>NUCLEOTIDE SEQUENCE [LARGE SCALE GENOMIC DNA]</scope>
    <source>
        <strain evidence="2 3">GB1</strain>
    </source>
</reference>
<keyword evidence="3" id="KW-1185">Reference proteome</keyword>
<evidence type="ECO:0000313" key="3">
    <source>
        <dbReference type="Proteomes" id="UP000192639"/>
    </source>
</evidence>
<protein>
    <submittedName>
        <fullName evidence="2">Uncharacterized protein</fullName>
    </submittedName>
</protein>
<gene>
    <name evidence="2" type="ORF">ECANGB1_1912</name>
</gene>
<accession>A0A1Y1S8Y1</accession>
<evidence type="ECO:0000256" key="1">
    <source>
        <dbReference type="SAM" id="Phobius"/>
    </source>
</evidence>
<feature type="transmembrane region" description="Helical" evidence="1">
    <location>
        <begin position="135"/>
        <end position="153"/>
    </location>
</feature>
<feature type="transmembrane region" description="Helical" evidence="1">
    <location>
        <begin position="191"/>
        <end position="213"/>
    </location>
</feature>
<sequence>MLQFFRTAAASDLGVMYAMPPGYTAVPDYFTKATTIASFAAVGVAMIIPWQKYDSYKKNCIATYTCVLALTHYAITKGFVSGIQAVVGTIFFYLLAYGLLFMLNTRSSILELTSIASTGYLTGCQLSIFLGFSGVIQFLIAVLLGIVISFGLSRMNKDSNDLLGVLFTGWILFCLIDVVSFNKLIDQVANGLLLSLIPRIVLLLLDALAVFVVRNKKKVEEIQNDAVEKTNEMV</sequence>
<dbReference type="OrthoDB" id="10501294at2759"/>
<evidence type="ECO:0000313" key="2">
    <source>
        <dbReference type="EMBL" id="ORD94914.1"/>
    </source>
</evidence>
<proteinExistence type="predicted"/>
<feature type="transmembrane region" description="Helical" evidence="1">
    <location>
        <begin position="165"/>
        <end position="185"/>
    </location>
</feature>
<feature type="transmembrane region" description="Helical" evidence="1">
    <location>
        <begin position="29"/>
        <end position="48"/>
    </location>
</feature>
<comment type="caution">
    <text evidence="2">The sequence shown here is derived from an EMBL/GenBank/DDBJ whole genome shotgun (WGS) entry which is preliminary data.</text>
</comment>
<dbReference type="AlphaFoldDB" id="A0A1Y1S8Y1"/>
<feature type="transmembrane region" description="Helical" evidence="1">
    <location>
        <begin position="82"/>
        <end position="102"/>
    </location>
</feature>
<keyword evidence="1" id="KW-0812">Transmembrane</keyword>
<organism evidence="2 3">
    <name type="scientific">Enterospora canceri</name>
    <dbReference type="NCBI Taxonomy" id="1081671"/>
    <lineage>
        <taxon>Eukaryota</taxon>
        <taxon>Fungi</taxon>
        <taxon>Fungi incertae sedis</taxon>
        <taxon>Microsporidia</taxon>
        <taxon>Enterocytozoonidae</taxon>
        <taxon>Enterospora</taxon>
    </lineage>
</organism>
<keyword evidence="1" id="KW-0472">Membrane</keyword>